<keyword evidence="3" id="KW-1185">Reference proteome</keyword>
<dbReference type="AlphaFoldDB" id="A0A4P9W2B8"/>
<accession>A0A4P9W2B8</accession>
<gene>
    <name evidence="2" type="ORF">BDK51DRAFT_40503</name>
</gene>
<sequence length="93" mass="9906">MPASISPPTTAPPPPDPHALARHILTNPSQILRPGGGFGRGWARQTKMLLPFPIDWTWRQTLTSSAGDLARGTLFCVCCVAPSSSAQVLLTTL</sequence>
<feature type="region of interest" description="Disordered" evidence="1">
    <location>
        <begin position="1"/>
        <end position="21"/>
    </location>
</feature>
<evidence type="ECO:0000256" key="1">
    <source>
        <dbReference type="SAM" id="MobiDB-lite"/>
    </source>
</evidence>
<evidence type="ECO:0000313" key="2">
    <source>
        <dbReference type="EMBL" id="RKO84750.1"/>
    </source>
</evidence>
<dbReference type="EMBL" id="KZ999769">
    <property type="protein sequence ID" value="RKO84750.1"/>
    <property type="molecule type" value="Genomic_DNA"/>
</dbReference>
<dbReference type="Proteomes" id="UP000269721">
    <property type="component" value="Unassembled WGS sequence"/>
</dbReference>
<proteinExistence type="predicted"/>
<evidence type="ECO:0000313" key="3">
    <source>
        <dbReference type="Proteomes" id="UP000269721"/>
    </source>
</evidence>
<protein>
    <submittedName>
        <fullName evidence="2">Uncharacterized protein</fullName>
    </submittedName>
</protein>
<organism evidence="2 3">
    <name type="scientific">Blyttiomyces helicus</name>
    <dbReference type="NCBI Taxonomy" id="388810"/>
    <lineage>
        <taxon>Eukaryota</taxon>
        <taxon>Fungi</taxon>
        <taxon>Fungi incertae sedis</taxon>
        <taxon>Chytridiomycota</taxon>
        <taxon>Chytridiomycota incertae sedis</taxon>
        <taxon>Chytridiomycetes</taxon>
        <taxon>Chytridiomycetes incertae sedis</taxon>
        <taxon>Blyttiomyces</taxon>
    </lineage>
</organism>
<reference evidence="3" key="1">
    <citation type="journal article" date="2018" name="Nat. Microbiol.">
        <title>Leveraging single-cell genomics to expand the fungal tree of life.</title>
        <authorList>
            <person name="Ahrendt S.R."/>
            <person name="Quandt C.A."/>
            <person name="Ciobanu D."/>
            <person name="Clum A."/>
            <person name="Salamov A."/>
            <person name="Andreopoulos B."/>
            <person name="Cheng J.F."/>
            <person name="Woyke T."/>
            <person name="Pelin A."/>
            <person name="Henrissat B."/>
            <person name="Reynolds N.K."/>
            <person name="Benny G.L."/>
            <person name="Smith M.E."/>
            <person name="James T.Y."/>
            <person name="Grigoriev I.V."/>
        </authorList>
    </citation>
    <scope>NUCLEOTIDE SEQUENCE [LARGE SCALE GENOMIC DNA]</scope>
</reference>
<name>A0A4P9W2B8_9FUNG</name>